<evidence type="ECO:0000256" key="1">
    <source>
        <dbReference type="SAM" id="MobiDB-lite"/>
    </source>
</evidence>
<dbReference type="Proteomes" id="UP000015354">
    <property type="component" value="Unassembled WGS sequence"/>
</dbReference>
<dbReference type="EMBL" id="ATMH01007472">
    <property type="protein sequence ID" value="EPY23768.1"/>
    <property type="molecule type" value="Genomic_DNA"/>
</dbReference>
<feature type="region of interest" description="Disordered" evidence="1">
    <location>
        <begin position="82"/>
        <end position="123"/>
    </location>
</feature>
<gene>
    <name evidence="3" type="ORF">STCU_07472</name>
</gene>
<evidence type="ECO:0000313" key="4">
    <source>
        <dbReference type="Proteomes" id="UP000015354"/>
    </source>
</evidence>
<dbReference type="Pfam" id="PF26172">
    <property type="entry name" value="RESC8"/>
    <property type="match status" value="1"/>
</dbReference>
<feature type="non-terminal residue" evidence="3">
    <location>
        <position position="514"/>
    </location>
</feature>
<protein>
    <recommendedName>
        <fullName evidence="2">RNA-editing substrate-binding complex 8 protein HEAT repeats domain-containing protein</fullName>
    </recommendedName>
</protein>
<organism evidence="3 4">
    <name type="scientific">Strigomonas culicis</name>
    <dbReference type="NCBI Taxonomy" id="28005"/>
    <lineage>
        <taxon>Eukaryota</taxon>
        <taxon>Discoba</taxon>
        <taxon>Euglenozoa</taxon>
        <taxon>Kinetoplastea</taxon>
        <taxon>Metakinetoplastina</taxon>
        <taxon>Trypanosomatida</taxon>
        <taxon>Trypanosomatidae</taxon>
        <taxon>Strigomonadinae</taxon>
        <taxon>Strigomonas</taxon>
    </lineage>
</organism>
<proteinExistence type="predicted"/>
<dbReference type="AlphaFoldDB" id="S9U494"/>
<dbReference type="InterPro" id="IPR058977">
    <property type="entry name" value="RESC8_HEAT"/>
</dbReference>
<reference evidence="3 4" key="1">
    <citation type="journal article" date="2013" name="PLoS ONE">
        <title>Predicting the Proteins of Angomonas deanei, Strigomonas culicis and Their Respective Endosymbionts Reveals New Aspects of the Trypanosomatidae Family.</title>
        <authorList>
            <person name="Motta M.C."/>
            <person name="Martins A.C."/>
            <person name="de Souza S.S."/>
            <person name="Catta-Preta C.M."/>
            <person name="Silva R."/>
            <person name="Klein C.C."/>
            <person name="de Almeida L.G."/>
            <person name="de Lima Cunha O."/>
            <person name="Ciapina L.P."/>
            <person name="Brocchi M."/>
            <person name="Colabardini A.C."/>
            <person name="de Araujo Lima B."/>
            <person name="Machado C.R."/>
            <person name="de Almeida Soares C.M."/>
            <person name="Probst C.M."/>
            <person name="de Menezes C.B."/>
            <person name="Thompson C.E."/>
            <person name="Bartholomeu D.C."/>
            <person name="Gradia D.F."/>
            <person name="Pavoni D.P."/>
            <person name="Grisard E.C."/>
            <person name="Fantinatti-Garboggini F."/>
            <person name="Marchini F.K."/>
            <person name="Rodrigues-Luiz G.F."/>
            <person name="Wagner G."/>
            <person name="Goldman G.H."/>
            <person name="Fietto J.L."/>
            <person name="Elias M.C."/>
            <person name="Goldman M.H."/>
            <person name="Sagot M.F."/>
            <person name="Pereira M."/>
            <person name="Stoco P.H."/>
            <person name="de Mendonca-Neto R.P."/>
            <person name="Teixeira S.M."/>
            <person name="Maciel T.E."/>
            <person name="de Oliveira Mendes T.A."/>
            <person name="Urmenyi T.P."/>
            <person name="de Souza W."/>
            <person name="Schenkman S."/>
            <person name="de Vasconcelos A.T."/>
        </authorList>
    </citation>
    <scope>NUCLEOTIDE SEQUENCE [LARGE SCALE GENOMIC DNA]</scope>
</reference>
<comment type="caution">
    <text evidence="3">The sequence shown here is derived from an EMBL/GenBank/DDBJ whole genome shotgun (WGS) entry which is preliminary data.</text>
</comment>
<keyword evidence="4" id="KW-1185">Reference proteome</keyword>
<name>S9U494_9TRYP</name>
<evidence type="ECO:0000313" key="3">
    <source>
        <dbReference type="EMBL" id="EPY23768.1"/>
    </source>
</evidence>
<feature type="region of interest" description="Disordered" evidence="1">
    <location>
        <begin position="140"/>
        <end position="163"/>
    </location>
</feature>
<feature type="compositionally biased region" description="Basic and acidic residues" evidence="1">
    <location>
        <begin position="141"/>
        <end position="153"/>
    </location>
</feature>
<evidence type="ECO:0000259" key="2">
    <source>
        <dbReference type="Pfam" id="PF26172"/>
    </source>
</evidence>
<feature type="compositionally biased region" description="Polar residues" evidence="1">
    <location>
        <begin position="110"/>
        <end position="123"/>
    </location>
</feature>
<dbReference type="OrthoDB" id="271836at2759"/>
<sequence length="514" mass="56793">MFRRVGVRLHGLHTLIKAVEEHRVVFVPDDIFKICALIKKEDVLELSKEPLFLASLSRSYYSLEGAGTNPFQKSLIESTLPRVAGTDPSDATAAVPVGSSSMRGRGDPRSATTPTSSIDPSASQVVAAREYLNELWRIARSPHDPSHDARDEGAGTEEEEQAVREVALADQETIHTCVRALETLARFFSPQETASLIKCLTKLGYQNHADLVWITRRATEVGASLAPSEACHVLLSLRHLGSTDSLTAINHRIAANAEALTFVDVLHVLQAFELETHTSPSTLHSLQRVVRRAVGMVEQSTTTRYHTLLLRSCARYSIHQPTVVVPVLMDVVRRFRRTVPEADLLPLLFTTCDMYLVGDRAIQHNAALQQRVTAILTAFTERLEELIPYMDAQRFDHIIDTLSLLPLDVTRAMQLLFQRLEQDSGLLPPPRLARCIQLLSSYPPAKGHPCVVALAFAVTARVEIFDRALLEGVVLSLAQQGFFTETFCNRLGLLGPGGRFEEVDALFALSSVAI</sequence>
<accession>S9U494</accession>
<feature type="domain" description="RNA-editing substrate-binding complex 8 protein HEAT repeats" evidence="2">
    <location>
        <begin position="169"/>
        <end position="486"/>
    </location>
</feature>